<evidence type="ECO:0000313" key="1">
    <source>
        <dbReference type="EMBL" id="ORX59892.1"/>
    </source>
</evidence>
<accession>A0A1Y1VMQ9</accession>
<sequence length="238" mass="27647">MSLVPWVYKNIYVDQKYSQSRDYLINNYLLKIKQKLDNEITLHQNTGNLVWDGAYILSKYLYRLKLKNKKCIELGCGTGLVGLSAWTYGADVTLTDIEDVIPLVEENVNTNVEKVLKEIDNNNNNQSINGVKLFKENIRIKTLNWGASNCKDLDTFDIVFGSEILYYAKSHKALIETLQHICNENTLCVFIYKTRNLGEENFFELAKNEGFNIEYIDNKKLIAEFQESEYHIIYLKKS</sequence>
<dbReference type="Gene3D" id="3.40.50.150">
    <property type="entry name" value="Vaccinia Virus protein VP39"/>
    <property type="match status" value="1"/>
</dbReference>
<dbReference type="AlphaFoldDB" id="A0A1Y1VMQ9"/>
<dbReference type="SUPFAM" id="SSF53335">
    <property type="entry name" value="S-adenosyl-L-methionine-dependent methyltransferases"/>
    <property type="match status" value="1"/>
</dbReference>
<evidence type="ECO:0000313" key="2">
    <source>
        <dbReference type="Proteomes" id="UP000193719"/>
    </source>
</evidence>
<protein>
    <recommendedName>
        <fullName evidence="3">S-adenosyl-L-methionine-dependent methyltransferase</fullName>
    </recommendedName>
</protein>
<organism evidence="1 2">
    <name type="scientific">Piromyces finnis</name>
    <dbReference type="NCBI Taxonomy" id="1754191"/>
    <lineage>
        <taxon>Eukaryota</taxon>
        <taxon>Fungi</taxon>
        <taxon>Fungi incertae sedis</taxon>
        <taxon>Chytridiomycota</taxon>
        <taxon>Chytridiomycota incertae sedis</taxon>
        <taxon>Neocallimastigomycetes</taxon>
        <taxon>Neocallimastigales</taxon>
        <taxon>Neocallimastigaceae</taxon>
        <taxon>Piromyces</taxon>
    </lineage>
</organism>
<proteinExistence type="predicted"/>
<evidence type="ECO:0008006" key="3">
    <source>
        <dbReference type="Google" id="ProtNLM"/>
    </source>
</evidence>
<dbReference type="PANTHER" id="PTHR14614">
    <property type="entry name" value="HEPATOCELLULAR CARCINOMA-ASSOCIATED ANTIGEN"/>
    <property type="match status" value="1"/>
</dbReference>
<dbReference type="EMBL" id="MCFH01000002">
    <property type="protein sequence ID" value="ORX59892.1"/>
    <property type="molecule type" value="Genomic_DNA"/>
</dbReference>
<dbReference type="STRING" id="1754191.A0A1Y1VMQ9"/>
<reference evidence="1 2" key="1">
    <citation type="submission" date="2016-08" db="EMBL/GenBank/DDBJ databases">
        <title>Genomes of anaerobic fungi encode conserved fungal cellulosomes for biomass hydrolysis.</title>
        <authorList>
            <consortium name="DOE Joint Genome Institute"/>
            <person name="Haitjema C.H."/>
            <person name="Gilmore S.P."/>
            <person name="Henske J.K."/>
            <person name="Solomon K.V."/>
            <person name="De Groot R."/>
            <person name="Kuo A."/>
            <person name="Mondo S.J."/>
            <person name="Salamov A.A."/>
            <person name="Labutti K."/>
            <person name="Zhao Z."/>
            <person name="Chiniquy J."/>
            <person name="Barry K."/>
            <person name="Brewer H.M."/>
            <person name="Purvine S.O."/>
            <person name="Wright A.T."/>
            <person name="Boxma B."/>
            <person name="Van Alen T."/>
            <person name="Hackstein J.H."/>
            <person name="Baker S.E."/>
            <person name="Grigoriev I.V."/>
            <person name="O'Malley M.A."/>
        </authorList>
    </citation>
    <scope>NUCLEOTIDE SEQUENCE [LARGE SCALE GENOMIC DNA]</scope>
    <source>
        <strain evidence="2">finn</strain>
    </source>
</reference>
<dbReference type="InterPro" id="IPR019410">
    <property type="entry name" value="Methyltransf_16"/>
</dbReference>
<gene>
    <name evidence="1" type="ORF">BCR36DRAFT_274182</name>
</gene>
<dbReference type="PANTHER" id="PTHR14614:SF109">
    <property type="entry name" value="RIBOSOMAL LYSINE N-METHYLTRANSFERASE 5"/>
    <property type="match status" value="1"/>
</dbReference>
<name>A0A1Y1VMQ9_9FUNG</name>
<keyword evidence="2" id="KW-1185">Reference proteome</keyword>
<dbReference type="InterPro" id="IPR029063">
    <property type="entry name" value="SAM-dependent_MTases_sf"/>
</dbReference>
<dbReference type="GO" id="GO:0005829">
    <property type="term" value="C:cytosol"/>
    <property type="evidence" value="ECO:0007669"/>
    <property type="project" value="TreeGrafter"/>
</dbReference>
<reference evidence="1 2" key="2">
    <citation type="submission" date="2016-08" db="EMBL/GenBank/DDBJ databases">
        <title>Pervasive Adenine N6-methylation of Active Genes in Fungi.</title>
        <authorList>
            <consortium name="DOE Joint Genome Institute"/>
            <person name="Mondo S.J."/>
            <person name="Dannebaum R.O."/>
            <person name="Kuo R.C."/>
            <person name="Labutti K."/>
            <person name="Haridas S."/>
            <person name="Kuo A."/>
            <person name="Salamov A."/>
            <person name="Ahrendt S.R."/>
            <person name="Lipzen A."/>
            <person name="Sullivan W."/>
            <person name="Andreopoulos W.B."/>
            <person name="Clum A."/>
            <person name="Lindquist E."/>
            <person name="Daum C."/>
            <person name="Ramamoorthy G.K."/>
            <person name="Gryganskyi A."/>
            <person name="Culley D."/>
            <person name="Magnuson J.K."/>
            <person name="James T.Y."/>
            <person name="O'Malley M.A."/>
            <person name="Stajich J.E."/>
            <person name="Spatafora J.W."/>
            <person name="Visel A."/>
            <person name="Grigoriev I.V."/>
        </authorList>
    </citation>
    <scope>NUCLEOTIDE SEQUENCE [LARGE SCALE GENOMIC DNA]</scope>
    <source>
        <strain evidence="2">finn</strain>
    </source>
</reference>
<dbReference type="OrthoDB" id="407325at2759"/>
<comment type="caution">
    <text evidence="1">The sequence shown here is derived from an EMBL/GenBank/DDBJ whole genome shotgun (WGS) entry which is preliminary data.</text>
</comment>
<dbReference type="Proteomes" id="UP000193719">
    <property type="component" value="Unassembled WGS sequence"/>
</dbReference>
<dbReference type="Pfam" id="PF10294">
    <property type="entry name" value="Methyltransf_16"/>
    <property type="match status" value="1"/>
</dbReference>
<dbReference type="GO" id="GO:0032991">
    <property type="term" value="C:protein-containing complex"/>
    <property type="evidence" value="ECO:0007669"/>
    <property type="project" value="TreeGrafter"/>
</dbReference>